<dbReference type="PANTHER" id="PTHR43386:SF1">
    <property type="entry name" value="D,D-DIPEPTIDE TRANSPORT SYSTEM PERMEASE PROTEIN DDPC-RELATED"/>
    <property type="match status" value="1"/>
</dbReference>
<dbReference type="InterPro" id="IPR025966">
    <property type="entry name" value="OppC_N"/>
</dbReference>
<evidence type="ECO:0000256" key="3">
    <source>
        <dbReference type="ARBA" id="ARBA00022475"/>
    </source>
</evidence>
<feature type="region of interest" description="Disordered" evidence="8">
    <location>
        <begin position="1"/>
        <end position="40"/>
    </location>
</feature>
<dbReference type="InterPro" id="IPR000515">
    <property type="entry name" value="MetI-like"/>
</dbReference>
<comment type="subcellular location">
    <subcellularLocation>
        <location evidence="1 7">Cell membrane</location>
        <topology evidence="1 7">Multi-pass membrane protein</topology>
    </subcellularLocation>
</comment>
<reference evidence="10 11" key="1">
    <citation type="submission" date="2022-11" db="EMBL/GenBank/DDBJ databases">
        <title>Anaerobic phenanthrene biodegradation by a DNRA strain PheN6.</title>
        <authorList>
            <person name="Zhang Z."/>
        </authorList>
    </citation>
    <scope>NUCLEOTIDE SEQUENCE [LARGE SCALE GENOMIC DNA]</scope>
    <source>
        <strain evidence="10 11">PheN6</strain>
    </source>
</reference>
<dbReference type="PROSITE" id="PS50928">
    <property type="entry name" value="ABC_TM1"/>
    <property type="match status" value="1"/>
</dbReference>
<gene>
    <name evidence="10" type="ORF">OO014_01650</name>
</gene>
<keyword evidence="2 7" id="KW-0813">Transport</keyword>
<dbReference type="RefSeq" id="WP_272460490.1">
    <property type="nucleotide sequence ID" value="NZ_JAPFQL010000003.1"/>
</dbReference>
<dbReference type="SUPFAM" id="SSF161098">
    <property type="entry name" value="MetI-like"/>
    <property type="match status" value="1"/>
</dbReference>
<dbReference type="InterPro" id="IPR050366">
    <property type="entry name" value="BP-dependent_transpt_permease"/>
</dbReference>
<feature type="domain" description="ABC transmembrane type-1" evidence="9">
    <location>
        <begin position="130"/>
        <end position="339"/>
    </location>
</feature>
<feature type="transmembrane region" description="Helical" evidence="7">
    <location>
        <begin position="134"/>
        <end position="158"/>
    </location>
</feature>
<evidence type="ECO:0000256" key="2">
    <source>
        <dbReference type="ARBA" id="ARBA00022448"/>
    </source>
</evidence>
<evidence type="ECO:0000259" key="9">
    <source>
        <dbReference type="PROSITE" id="PS50928"/>
    </source>
</evidence>
<feature type="compositionally biased region" description="Polar residues" evidence="8">
    <location>
        <begin position="1"/>
        <end position="15"/>
    </location>
</feature>
<feature type="transmembrane region" description="Helical" evidence="7">
    <location>
        <begin position="165"/>
        <end position="189"/>
    </location>
</feature>
<organism evidence="10 11">
    <name type="scientific">Intrasporangium calvum</name>
    <dbReference type="NCBI Taxonomy" id="53358"/>
    <lineage>
        <taxon>Bacteria</taxon>
        <taxon>Bacillati</taxon>
        <taxon>Actinomycetota</taxon>
        <taxon>Actinomycetes</taxon>
        <taxon>Micrococcales</taxon>
        <taxon>Intrasporangiaceae</taxon>
        <taxon>Intrasporangium</taxon>
    </lineage>
</organism>
<evidence type="ECO:0000256" key="1">
    <source>
        <dbReference type="ARBA" id="ARBA00004651"/>
    </source>
</evidence>
<dbReference type="PANTHER" id="PTHR43386">
    <property type="entry name" value="OLIGOPEPTIDE TRANSPORT SYSTEM PERMEASE PROTEIN APPC"/>
    <property type="match status" value="1"/>
</dbReference>
<keyword evidence="6 7" id="KW-0472">Membrane</keyword>
<evidence type="ECO:0000256" key="7">
    <source>
        <dbReference type="RuleBase" id="RU363032"/>
    </source>
</evidence>
<feature type="transmembrane region" description="Helical" evidence="7">
    <location>
        <begin position="259"/>
        <end position="279"/>
    </location>
</feature>
<feature type="transmembrane region" description="Helical" evidence="7">
    <location>
        <begin position="209"/>
        <end position="228"/>
    </location>
</feature>
<sequence>MSSPGATDALTQTSVGAPARFRDDSPLAPPTGRSGRSPGQVAWDRLRRDKVAIVCAGVILFFVLVALFAPLLTSLQSVDPVTGTRADPYTTHTELLDLNGFPSEGMSSAHWLGIEKGLGRDLFARWAYGARPSLVIGFAAAALSTVLGVTFGLLAGYLGGAVDRAISWVTDFFLSLPLLLLIVAVVPIVELRFGERGSLTAEQTSTIRFWIVMAVLVTFGWMALARLVRGEVVSLREREFVQAARAIGVPTRQILSREILPNLVGPIIVSASIAVPAFITAEATLTFLGAGLVEPTATWGRTIADAQNSFRSYPLWLWPPVLSISALVLALTLLGDSIRDAFDPTTRC</sequence>
<dbReference type="Proteomes" id="UP001150259">
    <property type="component" value="Unassembled WGS sequence"/>
</dbReference>
<dbReference type="EMBL" id="JAPFQL010000003">
    <property type="protein sequence ID" value="MDC5695947.1"/>
    <property type="molecule type" value="Genomic_DNA"/>
</dbReference>
<keyword evidence="4 7" id="KW-0812">Transmembrane</keyword>
<evidence type="ECO:0000256" key="6">
    <source>
        <dbReference type="ARBA" id="ARBA00023136"/>
    </source>
</evidence>
<evidence type="ECO:0000313" key="10">
    <source>
        <dbReference type="EMBL" id="MDC5695947.1"/>
    </source>
</evidence>
<proteinExistence type="inferred from homology"/>
<protein>
    <submittedName>
        <fullName evidence="10">ABC transporter permease</fullName>
    </submittedName>
</protein>
<dbReference type="CDD" id="cd06261">
    <property type="entry name" value="TM_PBP2"/>
    <property type="match status" value="1"/>
</dbReference>
<dbReference type="InterPro" id="IPR035906">
    <property type="entry name" value="MetI-like_sf"/>
</dbReference>
<evidence type="ECO:0000256" key="5">
    <source>
        <dbReference type="ARBA" id="ARBA00022989"/>
    </source>
</evidence>
<accession>A0ABT5GCG7</accession>
<evidence type="ECO:0000256" key="8">
    <source>
        <dbReference type="SAM" id="MobiDB-lite"/>
    </source>
</evidence>
<feature type="transmembrane region" description="Helical" evidence="7">
    <location>
        <begin position="51"/>
        <end position="72"/>
    </location>
</feature>
<evidence type="ECO:0000256" key="4">
    <source>
        <dbReference type="ARBA" id="ARBA00022692"/>
    </source>
</evidence>
<dbReference type="Pfam" id="PF00528">
    <property type="entry name" value="BPD_transp_1"/>
    <property type="match status" value="1"/>
</dbReference>
<comment type="caution">
    <text evidence="10">The sequence shown here is derived from an EMBL/GenBank/DDBJ whole genome shotgun (WGS) entry which is preliminary data.</text>
</comment>
<dbReference type="Gene3D" id="1.10.3720.10">
    <property type="entry name" value="MetI-like"/>
    <property type="match status" value="1"/>
</dbReference>
<keyword evidence="11" id="KW-1185">Reference proteome</keyword>
<name>A0ABT5GCG7_9MICO</name>
<feature type="transmembrane region" description="Helical" evidence="7">
    <location>
        <begin position="315"/>
        <end position="334"/>
    </location>
</feature>
<dbReference type="Pfam" id="PF12911">
    <property type="entry name" value="OppC_N"/>
    <property type="match status" value="1"/>
</dbReference>
<comment type="similarity">
    <text evidence="7">Belongs to the binding-protein-dependent transport system permease family.</text>
</comment>
<evidence type="ECO:0000313" key="11">
    <source>
        <dbReference type="Proteomes" id="UP001150259"/>
    </source>
</evidence>
<keyword evidence="3" id="KW-1003">Cell membrane</keyword>
<keyword evidence="5 7" id="KW-1133">Transmembrane helix</keyword>